<dbReference type="AlphaFoldDB" id="A0A8H7EI44"/>
<keyword evidence="3" id="KW-1185">Reference proteome</keyword>
<dbReference type="GeneID" id="62200726"/>
<dbReference type="EMBL" id="JAAABM010000002">
    <property type="protein sequence ID" value="KAF7680850.1"/>
    <property type="molecule type" value="Genomic_DNA"/>
</dbReference>
<protein>
    <submittedName>
        <fullName evidence="2">Uncharacterized protein</fullName>
    </submittedName>
</protein>
<organism evidence="2 3">
    <name type="scientific">Alternaria burnsii</name>
    <dbReference type="NCBI Taxonomy" id="1187904"/>
    <lineage>
        <taxon>Eukaryota</taxon>
        <taxon>Fungi</taxon>
        <taxon>Dikarya</taxon>
        <taxon>Ascomycota</taxon>
        <taxon>Pezizomycotina</taxon>
        <taxon>Dothideomycetes</taxon>
        <taxon>Pleosporomycetidae</taxon>
        <taxon>Pleosporales</taxon>
        <taxon>Pleosporineae</taxon>
        <taxon>Pleosporaceae</taxon>
        <taxon>Alternaria</taxon>
        <taxon>Alternaria sect. Alternaria</taxon>
    </lineage>
</organism>
<accession>A0A8H7EI44</accession>
<feature type="region of interest" description="Disordered" evidence="1">
    <location>
        <begin position="1"/>
        <end position="22"/>
    </location>
</feature>
<evidence type="ECO:0000313" key="3">
    <source>
        <dbReference type="Proteomes" id="UP000596902"/>
    </source>
</evidence>
<evidence type="ECO:0000313" key="2">
    <source>
        <dbReference type="EMBL" id="KAF7680850.1"/>
    </source>
</evidence>
<sequence length="59" mass="6457">MSTMNSKLDLSESASAHARAERDELAQTIDACSVTNRIWANEDGLHVAARRLSLSRSGR</sequence>
<proteinExistence type="predicted"/>
<name>A0A8H7EI44_9PLEO</name>
<comment type="caution">
    <text evidence="2">The sequence shown here is derived from an EMBL/GenBank/DDBJ whole genome shotgun (WGS) entry which is preliminary data.</text>
</comment>
<evidence type="ECO:0000256" key="1">
    <source>
        <dbReference type="SAM" id="MobiDB-lite"/>
    </source>
</evidence>
<reference evidence="2" key="2">
    <citation type="submission" date="2020-08" db="EMBL/GenBank/DDBJ databases">
        <title>Draft Genome Sequence of Cumin Blight Pathogen Alternaria burnsii.</title>
        <authorList>
            <person name="Feng Z."/>
        </authorList>
    </citation>
    <scope>NUCLEOTIDE SEQUENCE</scope>
    <source>
        <strain evidence="2">CBS107.38</strain>
    </source>
</reference>
<dbReference type="RefSeq" id="XP_038790840.1">
    <property type="nucleotide sequence ID" value="XM_038927548.1"/>
</dbReference>
<gene>
    <name evidence="2" type="ORF">GT037_002501</name>
</gene>
<reference evidence="2" key="1">
    <citation type="submission" date="2020-01" db="EMBL/GenBank/DDBJ databases">
        <authorList>
            <person name="Feng Z.H.Z."/>
        </authorList>
    </citation>
    <scope>NUCLEOTIDE SEQUENCE</scope>
    <source>
        <strain evidence="2">CBS107.38</strain>
    </source>
</reference>
<dbReference type="Proteomes" id="UP000596902">
    <property type="component" value="Unassembled WGS sequence"/>
</dbReference>